<evidence type="ECO:0000313" key="6">
    <source>
        <dbReference type="EMBL" id="MBC9783732.1"/>
    </source>
</evidence>
<dbReference type="InterPro" id="IPR044516">
    <property type="entry name" value="UXS-like"/>
</dbReference>
<gene>
    <name evidence="6" type="ORF">H1S01_04295</name>
</gene>
<dbReference type="Pfam" id="PF01370">
    <property type="entry name" value="Epimerase"/>
    <property type="match status" value="1"/>
</dbReference>
<comment type="caution">
    <text evidence="6">The sequence shown here is derived from an EMBL/GenBank/DDBJ whole genome shotgun (WGS) entry which is preliminary data.</text>
</comment>
<dbReference type="InterPro" id="IPR036291">
    <property type="entry name" value="NAD(P)-bd_dom_sf"/>
</dbReference>
<protein>
    <submittedName>
        <fullName evidence="6">SDR family oxidoreductase</fullName>
    </submittedName>
</protein>
<evidence type="ECO:0000313" key="7">
    <source>
        <dbReference type="Proteomes" id="UP000617402"/>
    </source>
</evidence>
<name>A0ABR7T0M1_HELCL</name>
<keyword evidence="2" id="KW-0210">Decarboxylase</keyword>
<evidence type="ECO:0000259" key="5">
    <source>
        <dbReference type="Pfam" id="PF01370"/>
    </source>
</evidence>
<dbReference type="RefSeq" id="WP_188038946.1">
    <property type="nucleotide sequence ID" value="NZ_JACVHF010000002.1"/>
</dbReference>
<organism evidence="6 7">
    <name type="scientific">Heliobacterium chlorum</name>
    <dbReference type="NCBI Taxonomy" id="2698"/>
    <lineage>
        <taxon>Bacteria</taxon>
        <taxon>Bacillati</taxon>
        <taxon>Bacillota</taxon>
        <taxon>Clostridia</taxon>
        <taxon>Eubacteriales</taxon>
        <taxon>Heliobacteriaceae</taxon>
        <taxon>Heliobacterium</taxon>
    </lineage>
</organism>
<keyword evidence="7" id="KW-1185">Reference proteome</keyword>
<sequence length="322" mass="36320">MASVRNSKQPLSLVSGCAGFVGSHLVDRLIQKGHNIIGIDNLSTGSCENLCHALEQPELFRFIQGDLSDTTVIPDQDYDFIWHIASPASPPDYQRLSIDTMLINSMGTKNMLDMAKKKGSRFLLTSTSEVYGDPSMHPQKESYWGNVNPVGERACYDESKRFAEALTMEYHRKYAVETRIVRIFNTYGPRMRPNDGRVITNFIVQALEEKPLTIYGDGTQTRSFQYIDDLIDGLLLVMESDYAHPINLGNPEEYSMLELARIVLELTGSSSHLSFLPLPSDDPKQRKPDITLAKQLLSWEPKVTLRQGLMNILTTFQALKEI</sequence>
<dbReference type="EMBL" id="JACVHF010000002">
    <property type="protein sequence ID" value="MBC9783732.1"/>
    <property type="molecule type" value="Genomic_DNA"/>
</dbReference>
<evidence type="ECO:0000256" key="4">
    <source>
        <dbReference type="ARBA" id="ARBA00023239"/>
    </source>
</evidence>
<keyword evidence="3" id="KW-0520">NAD</keyword>
<reference evidence="6 7" key="1">
    <citation type="submission" date="2020-07" db="EMBL/GenBank/DDBJ databases">
        <title>Draft whole-genome sequence of Heliobacterium chlorum DSM 3682, type strain.</title>
        <authorList>
            <person name="Kyndt J.A."/>
            <person name="Meyer T.E."/>
            <person name="Imhoff J.F."/>
        </authorList>
    </citation>
    <scope>NUCLEOTIDE SEQUENCE [LARGE SCALE GENOMIC DNA]</scope>
    <source>
        <strain evidence="6 7">DSM 3682</strain>
    </source>
</reference>
<comment type="cofactor">
    <cofactor evidence="1">
        <name>NAD(+)</name>
        <dbReference type="ChEBI" id="CHEBI:57540"/>
    </cofactor>
</comment>
<accession>A0ABR7T0M1</accession>
<dbReference type="PANTHER" id="PTHR43078:SF6">
    <property type="entry name" value="UDP-GLUCURONIC ACID DECARBOXYLASE 1"/>
    <property type="match status" value="1"/>
</dbReference>
<dbReference type="InterPro" id="IPR001509">
    <property type="entry name" value="Epimerase_deHydtase"/>
</dbReference>
<dbReference type="SUPFAM" id="SSF51735">
    <property type="entry name" value="NAD(P)-binding Rossmann-fold domains"/>
    <property type="match status" value="1"/>
</dbReference>
<proteinExistence type="predicted"/>
<dbReference type="PANTHER" id="PTHR43078">
    <property type="entry name" value="UDP-GLUCURONIC ACID DECARBOXYLASE-RELATED"/>
    <property type="match status" value="1"/>
</dbReference>
<feature type="domain" description="NAD-dependent epimerase/dehydratase" evidence="5">
    <location>
        <begin position="13"/>
        <end position="249"/>
    </location>
</feature>
<keyword evidence="4" id="KW-0456">Lyase</keyword>
<evidence type="ECO:0000256" key="1">
    <source>
        <dbReference type="ARBA" id="ARBA00001911"/>
    </source>
</evidence>
<dbReference type="CDD" id="cd05230">
    <property type="entry name" value="UGD_SDR_e"/>
    <property type="match status" value="1"/>
</dbReference>
<evidence type="ECO:0000256" key="3">
    <source>
        <dbReference type="ARBA" id="ARBA00023027"/>
    </source>
</evidence>
<evidence type="ECO:0000256" key="2">
    <source>
        <dbReference type="ARBA" id="ARBA00022793"/>
    </source>
</evidence>
<dbReference type="Proteomes" id="UP000617402">
    <property type="component" value="Unassembled WGS sequence"/>
</dbReference>
<dbReference type="Gene3D" id="3.40.50.720">
    <property type="entry name" value="NAD(P)-binding Rossmann-like Domain"/>
    <property type="match status" value="1"/>
</dbReference>